<evidence type="ECO:0000313" key="7">
    <source>
        <dbReference type="EMBL" id="ODP26894.1"/>
    </source>
</evidence>
<accession>A0A1E3KZM0</accession>
<proteinExistence type="inferred from homology"/>
<dbReference type="GO" id="GO:0016985">
    <property type="term" value="F:mannan endo-1,4-beta-mannosidase activity"/>
    <property type="evidence" value="ECO:0007669"/>
    <property type="project" value="InterPro"/>
</dbReference>
<evidence type="ECO:0000259" key="5">
    <source>
        <dbReference type="PROSITE" id="PS50022"/>
    </source>
</evidence>
<dbReference type="Gene3D" id="3.20.20.80">
    <property type="entry name" value="Glycosidases"/>
    <property type="match status" value="1"/>
</dbReference>
<organism evidence="7 8">
    <name type="scientific">Paenibacillus nuruki</name>
    <dbReference type="NCBI Taxonomy" id="1886670"/>
    <lineage>
        <taxon>Bacteria</taxon>
        <taxon>Bacillati</taxon>
        <taxon>Bacillota</taxon>
        <taxon>Bacilli</taxon>
        <taxon>Bacillales</taxon>
        <taxon>Paenibacillaceae</taxon>
        <taxon>Paenibacillus</taxon>
    </lineage>
</organism>
<dbReference type="AlphaFoldDB" id="A0A1E3KZM0"/>
<dbReference type="InterPro" id="IPR008979">
    <property type="entry name" value="Galactose-bd-like_sf"/>
</dbReference>
<feature type="domain" description="GH26" evidence="6">
    <location>
        <begin position="165"/>
        <end position="458"/>
    </location>
</feature>
<gene>
    <name evidence="7" type="ORF">PTI45_03622</name>
</gene>
<dbReference type="InterPro" id="IPR000805">
    <property type="entry name" value="Glyco_hydro_26"/>
</dbReference>
<dbReference type="GO" id="GO:0030341">
    <property type="term" value="F:chondroitin AC lyase activity"/>
    <property type="evidence" value="ECO:0007669"/>
    <property type="project" value="UniProtKB-EC"/>
</dbReference>
<evidence type="ECO:0000256" key="1">
    <source>
        <dbReference type="ARBA" id="ARBA00007754"/>
    </source>
</evidence>
<keyword evidence="8" id="KW-1185">Reference proteome</keyword>
<feature type="active site" description="Proton donor" evidence="4">
    <location>
        <position position="316"/>
    </location>
</feature>
<reference evidence="7 8" key="1">
    <citation type="submission" date="2016-08" db="EMBL/GenBank/DDBJ databases">
        <title>Genome sequencing of Paenibacillus sp. TI45-13ar, isolated from Korean traditional nuruk.</title>
        <authorList>
            <person name="Kim S.-J."/>
        </authorList>
    </citation>
    <scope>NUCLEOTIDE SEQUENCE [LARGE SCALE GENOMIC DNA]</scope>
    <source>
        <strain evidence="7 8">TI45-13ar</strain>
    </source>
</reference>
<evidence type="ECO:0000256" key="3">
    <source>
        <dbReference type="ARBA" id="ARBA00023295"/>
    </source>
</evidence>
<dbReference type="GO" id="GO:0006080">
    <property type="term" value="P:substituted mannan metabolic process"/>
    <property type="evidence" value="ECO:0007669"/>
    <property type="project" value="InterPro"/>
</dbReference>
<comment type="similarity">
    <text evidence="1 4">Belongs to the glycosyl hydrolase 26 family.</text>
</comment>
<feature type="active site" description="Nucleophile" evidence="4">
    <location>
        <position position="410"/>
    </location>
</feature>
<comment type="caution">
    <text evidence="7">The sequence shown here is derived from an EMBL/GenBank/DDBJ whole genome shotgun (WGS) entry which is preliminary data.</text>
</comment>
<dbReference type="InterPro" id="IPR022790">
    <property type="entry name" value="GH26_dom"/>
</dbReference>
<dbReference type="RefSeq" id="WP_217492700.1">
    <property type="nucleotide sequence ID" value="NZ_MDER01000070.1"/>
</dbReference>
<dbReference type="Pfam" id="PF02156">
    <property type="entry name" value="Glyco_hydro_26"/>
    <property type="match status" value="1"/>
</dbReference>
<protein>
    <submittedName>
        <fullName evidence="7">Chondroitin AC lyase</fullName>
        <ecNumber evidence="7">4.2.2.5</ecNumber>
    </submittedName>
</protein>
<dbReference type="EMBL" id="MDER01000070">
    <property type="protein sequence ID" value="ODP26894.1"/>
    <property type="molecule type" value="Genomic_DNA"/>
</dbReference>
<dbReference type="InterPro" id="IPR017853">
    <property type="entry name" value="GH"/>
</dbReference>
<dbReference type="PRINTS" id="PR00739">
    <property type="entry name" value="GLHYDRLASE26"/>
</dbReference>
<dbReference type="PROSITE" id="PS50022">
    <property type="entry name" value="FA58C_3"/>
    <property type="match status" value="1"/>
</dbReference>
<evidence type="ECO:0000313" key="8">
    <source>
        <dbReference type="Proteomes" id="UP000094578"/>
    </source>
</evidence>
<dbReference type="Proteomes" id="UP000094578">
    <property type="component" value="Unassembled WGS sequence"/>
</dbReference>
<dbReference type="Gene3D" id="2.60.120.260">
    <property type="entry name" value="Galactose-binding domain-like"/>
    <property type="match status" value="1"/>
</dbReference>
<dbReference type="SUPFAM" id="SSF49785">
    <property type="entry name" value="Galactose-binding domain-like"/>
    <property type="match status" value="1"/>
</dbReference>
<dbReference type="Pfam" id="PF00754">
    <property type="entry name" value="F5_F8_type_C"/>
    <property type="match status" value="1"/>
</dbReference>
<dbReference type="PANTHER" id="PTHR40079">
    <property type="entry name" value="MANNAN ENDO-1,4-BETA-MANNOSIDASE E-RELATED"/>
    <property type="match status" value="1"/>
</dbReference>
<sequence length="464" mass="51655">MVKKSRTLLIVLVMFSLVFGSVSFSSSSKVEAAGVNLARGKQVTVSSTEASGNIASNAVDGNTSTRWASTNADQQYYIVDLGAVQSVSSVILRWEAAYAKQFQIQTSTDNINWTTVYSNYSNTGGINTITFPSTTARYVKMYAFQRATTYGYSLYEFEIYGSGTQASTGVLDYIKSISGKQTVIGMHNREPNATPAVQTEKIKSITGKYPGLWSGDLLFSANDVNNRWNMIYEAKKQWDNGAIVQVMMHVTPPTQADAGNWEGGVVSHLSDTQWKDLTTNGGTLNKAWKARLDNYAQYLQYLEDNNVTVLFRPFHEMNQGVFWWAGRPGSTGTAELYRLTHDYLVKTKGLTNLVWVWDMQDLDLNWNVYNPGSAYWDIFALDVYNPDGFTTQKYNTALSVANGKPIAIGECDVLPTPSQLAAQPKWAFAMSWAELTFEKNTNAQIQTVYNASNVITRDELPKLK</sequence>
<keyword evidence="7" id="KW-0456">Lyase</keyword>
<dbReference type="InterPro" id="IPR000421">
    <property type="entry name" value="FA58C"/>
</dbReference>
<evidence type="ECO:0000256" key="2">
    <source>
        <dbReference type="ARBA" id="ARBA00022801"/>
    </source>
</evidence>
<evidence type="ECO:0000259" key="6">
    <source>
        <dbReference type="PROSITE" id="PS51764"/>
    </source>
</evidence>
<dbReference type="PROSITE" id="PS51764">
    <property type="entry name" value="GH26"/>
    <property type="match status" value="1"/>
</dbReference>
<dbReference type="PATRIC" id="fig|1886670.3.peg.3647"/>
<dbReference type="PANTHER" id="PTHR40079:SF4">
    <property type="entry name" value="GH26 DOMAIN-CONTAINING PROTEIN-RELATED"/>
    <property type="match status" value="1"/>
</dbReference>
<feature type="domain" description="F5/8 type C" evidence="5">
    <location>
        <begin position="30"/>
        <end position="162"/>
    </location>
</feature>
<dbReference type="EC" id="4.2.2.5" evidence="7"/>
<keyword evidence="2 4" id="KW-0378">Hydrolase</keyword>
<dbReference type="STRING" id="1886670.PTI45_03622"/>
<keyword evidence="3 4" id="KW-0326">Glycosidase</keyword>
<dbReference type="SUPFAM" id="SSF51445">
    <property type="entry name" value="(Trans)glycosidases"/>
    <property type="match status" value="1"/>
</dbReference>
<name>A0A1E3KZM0_9BACL</name>
<evidence type="ECO:0000256" key="4">
    <source>
        <dbReference type="PROSITE-ProRule" id="PRU01100"/>
    </source>
</evidence>